<feature type="transmembrane region" description="Helical" evidence="1">
    <location>
        <begin position="176"/>
        <end position="194"/>
    </location>
</feature>
<keyword evidence="1" id="KW-0472">Membrane</keyword>
<name>A0A1G9U793_9BACI</name>
<dbReference type="Pfam" id="PF04854">
    <property type="entry name" value="DUF624"/>
    <property type="match status" value="1"/>
</dbReference>
<protein>
    <submittedName>
        <fullName evidence="2">Uncharacterized membrane protein YesL</fullName>
    </submittedName>
</protein>
<feature type="transmembrane region" description="Helical" evidence="1">
    <location>
        <begin position="26"/>
        <end position="48"/>
    </location>
</feature>
<feature type="transmembrane region" description="Helical" evidence="1">
    <location>
        <begin position="146"/>
        <end position="170"/>
    </location>
</feature>
<feature type="transmembrane region" description="Helical" evidence="1">
    <location>
        <begin position="104"/>
        <end position="134"/>
    </location>
</feature>
<dbReference type="Proteomes" id="UP000182347">
    <property type="component" value="Unassembled WGS sequence"/>
</dbReference>
<keyword evidence="1" id="KW-1133">Transmembrane helix</keyword>
<dbReference type="EMBL" id="FNHF01000003">
    <property type="protein sequence ID" value="SDM55839.1"/>
    <property type="molecule type" value="Genomic_DNA"/>
</dbReference>
<accession>A0A1G9U793</accession>
<dbReference type="RefSeq" id="WP_074599967.1">
    <property type="nucleotide sequence ID" value="NZ_FNHF01000003.1"/>
</dbReference>
<dbReference type="OrthoDB" id="2182676at2"/>
<dbReference type="InterPro" id="IPR006938">
    <property type="entry name" value="DUF624"/>
</dbReference>
<evidence type="ECO:0000313" key="2">
    <source>
        <dbReference type="EMBL" id="SDM55839.1"/>
    </source>
</evidence>
<evidence type="ECO:0000256" key="1">
    <source>
        <dbReference type="SAM" id="Phobius"/>
    </source>
</evidence>
<keyword evidence="3" id="KW-1185">Reference proteome</keyword>
<evidence type="ECO:0000313" key="3">
    <source>
        <dbReference type="Proteomes" id="UP000182347"/>
    </source>
</evidence>
<reference evidence="3" key="1">
    <citation type="submission" date="2016-10" db="EMBL/GenBank/DDBJ databases">
        <authorList>
            <person name="Varghese N."/>
            <person name="Submissions S."/>
        </authorList>
    </citation>
    <scope>NUCLEOTIDE SEQUENCE [LARGE SCALE GENOMIC DNA]</scope>
    <source>
        <strain evidence="3">CGMCC 1.6199</strain>
    </source>
</reference>
<dbReference type="AlphaFoldDB" id="A0A1G9U793"/>
<feature type="transmembrane region" description="Helical" evidence="1">
    <location>
        <begin position="80"/>
        <end position="98"/>
    </location>
</feature>
<organism evidence="2 3">
    <name type="scientific">Sediminibacillus halophilus</name>
    <dbReference type="NCBI Taxonomy" id="482461"/>
    <lineage>
        <taxon>Bacteria</taxon>
        <taxon>Bacillati</taxon>
        <taxon>Bacillota</taxon>
        <taxon>Bacilli</taxon>
        <taxon>Bacillales</taxon>
        <taxon>Bacillaceae</taxon>
        <taxon>Sediminibacillus</taxon>
    </lineage>
</organism>
<sequence length="205" mass="24170">MKDRFGTFLVETSDWIMRLVKTNFTWWIHILMGGIVFGFFPATLALFATVRRWTRGDFDFPVWSSFHHCYRKHFWKVNGLGMIYLLVGIFIFIDILLANKVPGVLAVIVYFFLSFLFLIYLLSFTYFFSVYVHFQLPFKEYLKQPFIIMLISFKQNVLILIGITLIGYFIYQMPGLIPFLSGVLPAYWIMNILMKQFNKLAVADS</sequence>
<keyword evidence="1" id="KW-0812">Transmembrane</keyword>
<gene>
    <name evidence="2" type="ORF">SAMN05216244_2896</name>
</gene>
<dbReference type="STRING" id="482461.SAMN05216244_2896"/>
<proteinExistence type="predicted"/>